<accession>A0A066PW52</accession>
<dbReference type="Proteomes" id="UP000254043">
    <property type="component" value="Unassembled WGS sequence"/>
</dbReference>
<dbReference type="EMBL" id="RROO01000180">
    <property type="protein sequence ID" value="TJF56430.1"/>
    <property type="molecule type" value="Genomic_DNA"/>
</dbReference>
<geneLocation type="plasmid" evidence="2">
    <name>unnamed3</name>
</geneLocation>
<gene>
    <name evidence="2" type="ORF">C9194_26590</name>
    <name evidence="3" type="ORF">C9194_26645</name>
    <name evidence="1" type="ORF">NCTC7927_05579</name>
</gene>
<dbReference type="EMBL" id="RROO01000180">
    <property type="protein sequence ID" value="TJF56440.1"/>
    <property type="molecule type" value="Genomic_DNA"/>
</dbReference>
<name>A0A066PW52_ECOLX</name>
<sequence>MVPERVKNASGRDSGVSFLLLCFASLPDRAHSSASSRDVCVCHQLKRWKKNSVMRFTQAKPALFTWLNSYAYG</sequence>
<dbReference type="EMBL" id="UGAK01000006">
    <property type="protein sequence ID" value="STH85042.1"/>
    <property type="molecule type" value="Genomic_DNA"/>
</dbReference>
<dbReference type="AlphaFoldDB" id="A0A066PW52"/>
<evidence type="ECO:0000313" key="3">
    <source>
        <dbReference type="EMBL" id="TJF56440.1"/>
    </source>
</evidence>
<evidence type="ECO:0000313" key="2">
    <source>
        <dbReference type="EMBL" id="TJF56430.1"/>
    </source>
</evidence>
<protein>
    <submittedName>
        <fullName evidence="1">Uncharacterized protein</fullName>
    </submittedName>
</protein>
<reference evidence="2 5" key="2">
    <citation type="submission" date="2018-12" db="EMBL/GenBank/DDBJ databases">
        <title>Food and Water Safety Consortium.</title>
        <authorList>
            <person name="Tyson S."/>
            <person name="Peterson C.-L."/>
            <person name="Olson A."/>
            <person name="Tyler S."/>
            <person name="Cabral J."/>
            <person name="Lynch T."/>
            <person name="Knox N."/>
            <person name="Van Domselaar G."/>
            <person name="Graham M."/>
        </authorList>
    </citation>
    <scope>NUCLEOTIDE SEQUENCE [LARGE SCALE GENOMIC DNA]</scope>
    <source>
        <strain evidence="2 5">FWSEC0419</strain>
        <plasmid evidence="2">unnamed3</plasmid>
    </source>
</reference>
<keyword evidence="2" id="KW-0614">Plasmid</keyword>
<proteinExistence type="predicted"/>
<organism evidence="1 4">
    <name type="scientific">Escherichia coli</name>
    <dbReference type="NCBI Taxonomy" id="562"/>
    <lineage>
        <taxon>Bacteria</taxon>
        <taxon>Pseudomonadati</taxon>
        <taxon>Pseudomonadota</taxon>
        <taxon>Gammaproteobacteria</taxon>
        <taxon>Enterobacterales</taxon>
        <taxon>Enterobacteriaceae</taxon>
        <taxon>Escherichia</taxon>
    </lineage>
</organism>
<reference evidence="1 4" key="1">
    <citation type="submission" date="2018-06" db="EMBL/GenBank/DDBJ databases">
        <authorList>
            <consortium name="Pathogen Informatics"/>
            <person name="Doyle S."/>
        </authorList>
    </citation>
    <scope>NUCLEOTIDE SEQUENCE [LARGE SCALE GENOMIC DNA]</scope>
    <source>
        <strain evidence="1 4">NCTC7927</strain>
    </source>
</reference>
<evidence type="ECO:0000313" key="5">
    <source>
        <dbReference type="Proteomes" id="UP000305093"/>
    </source>
</evidence>
<evidence type="ECO:0000313" key="1">
    <source>
        <dbReference type="EMBL" id="STH85042.1"/>
    </source>
</evidence>
<evidence type="ECO:0000313" key="4">
    <source>
        <dbReference type="Proteomes" id="UP000254043"/>
    </source>
</evidence>
<dbReference type="Proteomes" id="UP000305093">
    <property type="component" value="Unassembled WGS sequence"/>
</dbReference>